<dbReference type="RefSeq" id="WP_005187749.1">
    <property type="nucleotide sequence ID" value="NZ_CP045804.1"/>
</dbReference>
<feature type="compositionally biased region" description="Polar residues" evidence="1">
    <location>
        <begin position="362"/>
        <end position="376"/>
    </location>
</feature>
<accession>A0A857LPP8</accession>
<feature type="compositionally biased region" description="Gly residues" evidence="1">
    <location>
        <begin position="418"/>
        <end position="428"/>
    </location>
</feature>
<organism evidence="2">
    <name type="scientific">Gordonia amarae</name>
    <dbReference type="NCBI Taxonomy" id="36821"/>
    <lineage>
        <taxon>Bacteria</taxon>
        <taxon>Bacillati</taxon>
        <taxon>Actinomycetota</taxon>
        <taxon>Actinomycetes</taxon>
        <taxon>Mycobacteriales</taxon>
        <taxon>Gordoniaceae</taxon>
        <taxon>Gordonia</taxon>
    </lineage>
</organism>
<name>A0A857LPP8_9ACTN</name>
<evidence type="ECO:0000313" key="2">
    <source>
        <dbReference type="EMBL" id="QHN40715.1"/>
    </source>
</evidence>
<dbReference type="EMBL" id="CP045810">
    <property type="protein sequence ID" value="QHN40715.1"/>
    <property type="molecule type" value="Genomic_DNA"/>
</dbReference>
<protein>
    <submittedName>
        <fullName evidence="2">Uncharacterized protein</fullName>
    </submittedName>
</protein>
<sequence>MSSGGAPSTATAPGSATGSGHGGHAVGEASSQSHGSVGAGHRAGDDMSINDMIAATPLGPILDRPVSDVLAGLTLPAIPQIPELPPLPGLPDLPTLDLSALLKPITDLLGGFGTGNLSTAAIDPTALFTALSGVLDTAMSTSSGALKVASEVWDGQGSQAAIAKNVKVTSDTTAVSKQGTTMSIDIQVAAAIVGTGLAQLQGIIAATVGKIGATLPIIATPAGQGLALGFAAEGLSQAITVVTATRAQLLGPTANMNLNGLKVRVTNVPGLKGVNPFSVAGSVVDTVTPVVGAVKQIPTNLTTPNTPTTTKTVPTTTTPAPVTTKQTTRRDQVAPTSGNDPVVRTASLDGLSPSSAGLYGNSGATPTGSPSSQTPAGSFRPAMPTGADPAAATAAAARNLTGGTGFGTGAPMVSAPGTAGGRGSGDGSQGSASYLVSEDNGRRVVGDVGGTAPAVFGADNESGSAAKQSEPDIALRLNLALDAGSGKN</sequence>
<evidence type="ECO:0000256" key="1">
    <source>
        <dbReference type="SAM" id="MobiDB-lite"/>
    </source>
</evidence>
<gene>
    <name evidence="2" type="ORF">GII30_17580</name>
</gene>
<feature type="region of interest" description="Disordered" evidence="1">
    <location>
        <begin position="1"/>
        <end position="43"/>
    </location>
</feature>
<dbReference type="AlphaFoldDB" id="A0A857LPP8"/>
<feature type="compositionally biased region" description="Low complexity" evidence="1">
    <location>
        <begin position="1"/>
        <end position="16"/>
    </location>
</feature>
<feature type="compositionally biased region" description="Low complexity" evidence="1">
    <location>
        <begin position="381"/>
        <end position="394"/>
    </location>
</feature>
<proteinExistence type="predicted"/>
<feature type="region of interest" description="Disordered" evidence="1">
    <location>
        <begin position="300"/>
        <end position="394"/>
    </location>
</feature>
<feature type="region of interest" description="Disordered" evidence="1">
    <location>
        <begin position="406"/>
        <end position="470"/>
    </location>
</feature>
<feature type="compositionally biased region" description="Low complexity" evidence="1">
    <location>
        <begin position="300"/>
        <end position="326"/>
    </location>
</feature>
<reference evidence="2" key="1">
    <citation type="journal article" date="2021" name="Nat. Microbiol.">
        <title>Cocultivation of an ultrasmall environmental parasitic bacterium with lytic ability against bacteria associated with wastewater foams.</title>
        <authorList>
            <person name="Batinovic S."/>
            <person name="Rose J.J.A."/>
            <person name="Ratcliffe J."/>
            <person name="Seviour R.J."/>
            <person name="Petrovski S."/>
        </authorList>
    </citation>
    <scope>NUCLEOTIDE SEQUENCE</scope>
    <source>
        <strain evidence="2">CON44</strain>
    </source>
</reference>